<dbReference type="Pfam" id="PF09419">
    <property type="entry name" value="PGP_phosphatase"/>
    <property type="match status" value="1"/>
</dbReference>
<dbReference type="InterPro" id="IPR027706">
    <property type="entry name" value="PGP_Pase"/>
</dbReference>
<name>A0A061BAE9_RHOTO</name>
<dbReference type="OrthoDB" id="198652at2759"/>
<proteinExistence type="predicted"/>
<organism evidence="1">
    <name type="scientific">Rhodotorula toruloides</name>
    <name type="common">Yeast</name>
    <name type="synonym">Rhodosporidium toruloides</name>
    <dbReference type="NCBI Taxonomy" id="5286"/>
    <lineage>
        <taxon>Eukaryota</taxon>
        <taxon>Fungi</taxon>
        <taxon>Dikarya</taxon>
        <taxon>Basidiomycota</taxon>
        <taxon>Pucciniomycotina</taxon>
        <taxon>Microbotryomycetes</taxon>
        <taxon>Sporidiobolales</taxon>
        <taxon>Sporidiobolaceae</taxon>
        <taxon>Rhodotorula</taxon>
    </lineage>
</organism>
<evidence type="ECO:0000313" key="1">
    <source>
        <dbReference type="EMBL" id="CDR46334.1"/>
    </source>
</evidence>
<dbReference type="GO" id="GO:0008962">
    <property type="term" value="F:phosphatidylglycerophosphatase activity"/>
    <property type="evidence" value="ECO:0007669"/>
    <property type="project" value="InterPro"/>
</dbReference>
<sequence length="509" mass="55662">MANWSGITATLAAIARPRTLQPALVVPSIAHLDWHRLRHHAGVHAVVVDKDNCIAKPNEDDLANSDELRRAWADLLETFGAENVLVVSNSAGDLRKDPLLIQAETVSRNLRVPVLVHRSPKPGRPCVRQIAAHFLLPRSSTTDLTSLASSSSTQARPHSPSLAGQTIFSPLARSLLPPSRSTSLTPARTTSNPSAPLRILVIGDRLSTDMIFSSRLSSLRLPFSLPTQPSLPLWRRLRAPKISIGAQGQRVECVGVLTTRLWGREGAGTALMRLVERLVVRVLGVRRAGEGGVRWEEYVKGYEEAAVRRGTRIEEVVEPAPAPSNSTATATATPAAKRPRLHLSLPSLSTLRSLPSTLSHTLSTLPTRLSSLTHSLPAYISHLTSRLLSRLAALLEAHVPRLLARLYAPMSRVVRIYTDPSSLAPSPHSSSSPSVAPRTILDRAERRLDSWLDSAESKWDEAGRRLEGMKVGDEVERLGDKIEELRTALRGRVEGLRARVQGGKEERVR</sequence>
<reference evidence="1" key="1">
    <citation type="journal article" date="2014" name="Genome Announc.">
        <title>Draft genome sequence of Rhodosporidium toruloides CECT1137, an oleaginous yeast of biotechnological interest.</title>
        <authorList>
            <person name="Morin N."/>
            <person name="Calcas X."/>
            <person name="Devillers H."/>
            <person name="Durrens P."/>
            <person name="Sherman D.J."/>
            <person name="Nicaud J.-M."/>
            <person name="Neuveglise C."/>
        </authorList>
    </citation>
    <scope>NUCLEOTIDE SEQUENCE</scope>
    <source>
        <strain evidence="1">CECT1137</strain>
    </source>
</reference>
<dbReference type="EMBL" id="LK052947">
    <property type="protein sequence ID" value="CDR46334.1"/>
    <property type="molecule type" value="Genomic_DNA"/>
</dbReference>
<gene>
    <name evidence="1" type="ORF">RHTO0S_12e03246g</name>
</gene>
<accession>A0A061BAE9</accession>
<dbReference type="AlphaFoldDB" id="A0A061BAE9"/>
<protein>
    <submittedName>
        <fullName evidence="1">RHTO0S12e03246g1_1</fullName>
    </submittedName>
</protein>